<dbReference type="Proteomes" id="UP000230232">
    <property type="component" value="Unassembled WGS sequence"/>
</dbReference>
<evidence type="ECO:0000313" key="2">
    <source>
        <dbReference type="Proteomes" id="UP000230232"/>
    </source>
</evidence>
<proteinExistence type="predicted"/>
<name>A0A2H0R6J2_9BACT</name>
<comment type="caution">
    <text evidence="1">The sequence shown here is derived from an EMBL/GenBank/DDBJ whole genome shotgun (WGS) entry which is preliminary data.</text>
</comment>
<dbReference type="AlphaFoldDB" id="A0A2H0R6J2"/>
<accession>A0A2H0R6J2</accession>
<dbReference type="EMBL" id="PCXO01000005">
    <property type="protein sequence ID" value="PIR41445.1"/>
    <property type="molecule type" value="Genomic_DNA"/>
</dbReference>
<sequence>MIDLYHGSPGKIEGPLTPVLRHSTLDHIHDKPAVFATARIDLASLFMFSFDDVLASIGFEQDIAYICIWGRPEQFQPKDRGGYIYVFSSDNFQKVGKDYEWQSFEPTLPKKIRRHDSIVAGVIDCSAQAYFIDDDKIMDDVVNNKNNRSVILKNLVSENQKISKNIRQFS</sequence>
<gene>
    <name evidence="1" type="ORF">COV31_01050</name>
</gene>
<protein>
    <submittedName>
        <fullName evidence="1">Uncharacterized protein</fullName>
    </submittedName>
</protein>
<reference evidence="1 2" key="1">
    <citation type="submission" date="2017-09" db="EMBL/GenBank/DDBJ databases">
        <title>Depth-based differentiation of microbial function through sediment-hosted aquifers and enrichment of novel symbionts in the deep terrestrial subsurface.</title>
        <authorList>
            <person name="Probst A.J."/>
            <person name="Ladd B."/>
            <person name="Jarett J.K."/>
            <person name="Geller-Mcgrath D.E."/>
            <person name="Sieber C.M."/>
            <person name="Emerson J.B."/>
            <person name="Anantharaman K."/>
            <person name="Thomas B.C."/>
            <person name="Malmstrom R."/>
            <person name="Stieglmeier M."/>
            <person name="Klingl A."/>
            <person name="Woyke T."/>
            <person name="Ryan C.M."/>
            <person name="Banfield J.F."/>
        </authorList>
    </citation>
    <scope>NUCLEOTIDE SEQUENCE [LARGE SCALE GENOMIC DNA]</scope>
    <source>
        <strain evidence="1">CG10_big_fil_rev_8_21_14_0_10_46_23</strain>
    </source>
</reference>
<evidence type="ECO:0000313" key="1">
    <source>
        <dbReference type="EMBL" id="PIR41445.1"/>
    </source>
</evidence>
<organism evidence="1 2">
    <name type="scientific">Candidatus Yanofskybacteria bacterium CG10_big_fil_rev_8_21_14_0_10_46_23</name>
    <dbReference type="NCBI Taxonomy" id="1975098"/>
    <lineage>
        <taxon>Bacteria</taxon>
        <taxon>Candidatus Yanofskyibacteriota</taxon>
    </lineage>
</organism>